<name>A0ABU2K9J3_9ACTN</name>
<reference evidence="3" key="1">
    <citation type="submission" date="2023-07" db="EMBL/GenBank/DDBJ databases">
        <title>30 novel species of actinomycetes from the DSMZ collection.</title>
        <authorList>
            <person name="Nouioui I."/>
        </authorList>
    </citation>
    <scope>NUCLEOTIDE SEQUENCE [LARGE SCALE GENOMIC DNA]</scope>
    <source>
        <strain evidence="3">DSM 46792</strain>
    </source>
</reference>
<dbReference type="EMBL" id="JAVREI010000008">
    <property type="protein sequence ID" value="MDT0276860.1"/>
    <property type="molecule type" value="Genomic_DNA"/>
</dbReference>
<keyword evidence="3" id="KW-1185">Reference proteome</keyword>
<keyword evidence="1" id="KW-0472">Membrane</keyword>
<evidence type="ECO:0000313" key="3">
    <source>
        <dbReference type="Proteomes" id="UP001183222"/>
    </source>
</evidence>
<organism evidence="2 3">
    <name type="scientific">Blastococcus goldschmidtiae</name>
    <dbReference type="NCBI Taxonomy" id="3075546"/>
    <lineage>
        <taxon>Bacteria</taxon>
        <taxon>Bacillati</taxon>
        <taxon>Actinomycetota</taxon>
        <taxon>Actinomycetes</taxon>
        <taxon>Geodermatophilales</taxon>
        <taxon>Geodermatophilaceae</taxon>
        <taxon>Blastococcus</taxon>
    </lineage>
</organism>
<evidence type="ECO:0000313" key="2">
    <source>
        <dbReference type="EMBL" id="MDT0276860.1"/>
    </source>
</evidence>
<evidence type="ECO:0000256" key="1">
    <source>
        <dbReference type="SAM" id="Phobius"/>
    </source>
</evidence>
<dbReference type="InterPro" id="IPR021373">
    <property type="entry name" value="DUF2993"/>
</dbReference>
<dbReference type="Pfam" id="PF11209">
    <property type="entry name" value="LmeA"/>
    <property type="match status" value="1"/>
</dbReference>
<keyword evidence="1" id="KW-1133">Transmembrane helix</keyword>
<gene>
    <name evidence="2" type="ORF">RM425_13190</name>
</gene>
<proteinExistence type="predicted"/>
<comment type="caution">
    <text evidence="2">The sequence shown here is derived from an EMBL/GenBank/DDBJ whole genome shotgun (WGS) entry which is preliminary data.</text>
</comment>
<accession>A0ABU2K9J3</accession>
<sequence length="255" mass="27761">MSTAVPQTGGTRAPGRRLPRRSTLLLAASVLAGMLLLLWGVDRLARWGAEAVLADRIAAETGVRTTPEVEIDSRFVLLQMLRGRYEDVEVGLEGIASGPLRIERLDAELTGVRLSFHDLLYRNPVPIYVESTRERATLRYEDLNTYLELTGRPVRIENASDGEVQLTGSVQIFGQEVSASAQAGLTAEDGRILVQPTELQTGTALDGASRLLLQQRFGFAVPVDSLPFGQRITAIEPQESTVEIEARGDGVLVNP</sequence>
<keyword evidence="1" id="KW-0812">Transmembrane</keyword>
<dbReference type="RefSeq" id="WP_311345671.1">
    <property type="nucleotide sequence ID" value="NZ_JAVREI010000008.1"/>
</dbReference>
<dbReference type="Proteomes" id="UP001183222">
    <property type="component" value="Unassembled WGS sequence"/>
</dbReference>
<protein>
    <submittedName>
        <fullName evidence="2">DUF2993 domain-containing protein</fullName>
    </submittedName>
</protein>
<feature type="transmembrane region" description="Helical" evidence="1">
    <location>
        <begin position="22"/>
        <end position="41"/>
    </location>
</feature>